<dbReference type="Gene3D" id="1.20.1250.20">
    <property type="entry name" value="MFS general substrate transporter like domains"/>
    <property type="match status" value="1"/>
</dbReference>
<name>R7TNB7_CAPTE</name>
<dbReference type="STRING" id="283909.R7TNB7"/>
<dbReference type="AlphaFoldDB" id="R7TNB7"/>
<feature type="transmembrane region" description="Helical" evidence="6">
    <location>
        <begin position="129"/>
        <end position="147"/>
    </location>
</feature>
<protein>
    <recommendedName>
        <fullName evidence="10">Major facilitator superfamily (MFS) profile domain-containing protein</fullName>
    </recommendedName>
</protein>
<dbReference type="HOGENOM" id="CLU_001265_10_9_1"/>
<dbReference type="EMBL" id="AMQN01002457">
    <property type="status" value="NOT_ANNOTATED_CDS"/>
    <property type="molecule type" value="Genomic_DNA"/>
</dbReference>
<evidence type="ECO:0000256" key="1">
    <source>
        <dbReference type="ARBA" id="ARBA00004141"/>
    </source>
</evidence>
<reference evidence="8" key="3">
    <citation type="submission" date="2015-06" db="UniProtKB">
        <authorList>
            <consortium name="EnsemblMetazoa"/>
        </authorList>
    </citation>
    <scope>IDENTIFICATION</scope>
</reference>
<feature type="transmembrane region" description="Helical" evidence="6">
    <location>
        <begin position="240"/>
        <end position="256"/>
    </location>
</feature>
<dbReference type="PANTHER" id="PTHR23506:SF23">
    <property type="entry name" value="GH10249P"/>
    <property type="match status" value="1"/>
</dbReference>
<dbReference type="GO" id="GO:0022857">
    <property type="term" value="F:transmembrane transporter activity"/>
    <property type="evidence" value="ECO:0007669"/>
    <property type="project" value="InterPro"/>
</dbReference>
<dbReference type="InterPro" id="IPR050930">
    <property type="entry name" value="MFS_Vesicular_Transporter"/>
</dbReference>
<evidence type="ECO:0000256" key="4">
    <source>
        <dbReference type="ARBA" id="ARBA00022989"/>
    </source>
</evidence>
<feature type="transmembrane region" description="Helical" evidence="6">
    <location>
        <begin position="99"/>
        <end position="117"/>
    </location>
</feature>
<reference evidence="9" key="1">
    <citation type="submission" date="2012-12" db="EMBL/GenBank/DDBJ databases">
        <authorList>
            <person name="Hellsten U."/>
            <person name="Grimwood J."/>
            <person name="Chapman J.A."/>
            <person name="Shapiro H."/>
            <person name="Aerts A."/>
            <person name="Otillar R.P."/>
            <person name="Terry A.Y."/>
            <person name="Boore J.L."/>
            <person name="Simakov O."/>
            <person name="Marletaz F."/>
            <person name="Cho S.-J."/>
            <person name="Edsinger-Gonzales E."/>
            <person name="Havlak P."/>
            <person name="Kuo D.-H."/>
            <person name="Larsson T."/>
            <person name="Lv J."/>
            <person name="Arendt D."/>
            <person name="Savage R."/>
            <person name="Osoegawa K."/>
            <person name="de Jong P."/>
            <person name="Lindberg D.R."/>
            <person name="Seaver E.C."/>
            <person name="Weisblat D.A."/>
            <person name="Putnam N.H."/>
            <person name="Grigoriev I.V."/>
            <person name="Rokhsar D.S."/>
        </authorList>
    </citation>
    <scope>NUCLEOTIDE SEQUENCE</scope>
    <source>
        <strain evidence="9">I ESC-2004</strain>
    </source>
</reference>
<dbReference type="InterPro" id="IPR036259">
    <property type="entry name" value="MFS_trans_sf"/>
</dbReference>
<evidence type="ECO:0000313" key="8">
    <source>
        <dbReference type="EnsemblMetazoa" id="CapteP203024"/>
    </source>
</evidence>
<dbReference type="OrthoDB" id="5086884at2759"/>
<evidence type="ECO:0008006" key="10">
    <source>
        <dbReference type="Google" id="ProtNLM"/>
    </source>
</evidence>
<reference evidence="7 9" key="2">
    <citation type="journal article" date="2013" name="Nature">
        <title>Insights into bilaterian evolution from three spiralian genomes.</title>
        <authorList>
            <person name="Simakov O."/>
            <person name="Marletaz F."/>
            <person name="Cho S.J."/>
            <person name="Edsinger-Gonzales E."/>
            <person name="Havlak P."/>
            <person name="Hellsten U."/>
            <person name="Kuo D.H."/>
            <person name="Larsson T."/>
            <person name="Lv J."/>
            <person name="Arendt D."/>
            <person name="Savage R."/>
            <person name="Osoegawa K."/>
            <person name="de Jong P."/>
            <person name="Grimwood J."/>
            <person name="Chapman J.A."/>
            <person name="Shapiro H."/>
            <person name="Aerts A."/>
            <person name="Otillar R.P."/>
            <person name="Terry A.Y."/>
            <person name="Boore J.L."/>
            <person name="Grigoriev I.V."/>
            <person name="Lindberg D.R."/>
            <person name="Seaver E.C."/>
            <person name="Weisblat D.A."/>
            <person name="Putnam N.H."/>
            <person name="Rokhsar D.S."/>
        </authorList>
    </citation>
    <scope>NUCLEOTIDE SEQUENCE</scope>
    <source>
        <strain evidence="7 9">I ESC-2004</strain>
    </source>
</reference>
<dbReference type="OMA" id="TRIYATQ"/>
<dbReference type="PANTHER" id="PTHR23506">
    <property type="entry name" value="GH10249P"/>
    <property type="match status" value="1"/>
</dbReference>
<feature type="transmembrane region" description="Helical" evidence="6">
    <location>
        <begin position="167"/>
        <end position="189"/>
    </location>
</feature>
<comment type="subcellular location">
    <subcellularLocation>
        <location evidence="1">Membrane</location>
        <topology evidence="1">Multi-pass membrane protein</topology>
    </subcellularLocation>
</comment>
<evidence type="ECO:0000256" key="6">
    <source>
        <dbReference type="SAM" id="Phobius"/>
    </source>
</evidence>
<dbReference type="Proteomes" id="UP000014760">
    <property type="component" value="Unassembled WGS sequence"/>
</dbReference>
<keyword evidence="4 6" id="KW-1133">Transmembrane helix</keyword>
<dbReference type="SUPFAM" id="SSF103473">
    <property type="entry name" value="MFS general substrate transporter"/>
    <property type="match status" value="1"/>
</dbReference>
<evidence type="ECO:0000256" key="3">
    <source>
        <dbReference type="ARBA" id="ARBA00022692"/>
    </source>
</evidence>
<proteinExistence type="predicted"/>
<evidence type="ECO:0000256" key="5">
    <source>
        <dbReference type="ARBA" id="ARBA00023136"/>
    </source>
</evidence>
<keyword evidence="2" id="KW-0813">Transport</keyword>
<keyword evidence="3 6" id="KW-0812">Transmembrane</keyword>
<organism evidence="7">
    <name type="scientific">Capitella teleta</name>
    <name type="common">Polychaete worm</name>
    <dbReference type="NCBI Taxonomy" id="283909"/>
    <lineage>
        <taxon>Eukaryota</taxon>
        <taxon>Metazoa</taxon>
        <taxon>Spiralia</taxon>
        <taxon>Lophotrochozoa</taxon>
        <taxon>Annelida</taxon>
        <taxon>Polychaeta</taxon>
        <taxon>Sedentaria</taxon>
        <taxon>Scolecida</taxon>
        <taxon>Capitellidae</taxon>
        <taxon>Capitella</taxon>
    </lineage>
</organism>
<keyword evidence="5 6" id="KW-0472">Membrane</keyword>
<dbReference type="Pfam" id="PF07690">
    <property type="entry name" value="MFS_1"/>
    <property type="match status" value="1"/>
</dbReference>
<accession>R7TNB7</accession>
<evidence type="ECO:0000256" key="2">
    <source>
        <dbReference type="ARBA" id="ARBA00022448"/>
    </source>
</evidence>
<evidence type="ECO:0000313" key="9">
    <source>
        <dbReference type="Proteomes" id="UP000014760"/>
    </source>
</evidence>
<dbReference type="EnsemblMetazoa" id="CapteT203024">
    <property type="protein sequence ID" value="CapteP203024"/>
    <property type="gene ID" value="CapteG203024"/>
</dbReference>
<feature type="transmembrane region" description="Helical" evidence="6">
    <location>
        <begin position="262"/>
        <end position="288"/>
    </location>
</feature>
<dbReference type="GO" id="GO:0016020">
    <property type="term" value="C:membrane"/>
    <property type="evidence" value="ECO:0007669"/>
    <property type="project" value="UniProtKB-SubCell"/>
</dbReference>
<dbReference type="EMBL" id="KB309217">
    <property type="protein sequence ID" value="ELT95134.1"/>
    <property type="molecule type" value="Genomic_DNA"/>
</dbReference>
<feature type="transmembrane region" description="Helical" evidence="6">
    <location>
        <begin position="68"/>
        <end position="87"/>
    </location>
</feature>
<feature type="transmembrane region" description="Helical" evidence="6">
    <location>
        <begin position="209"/>
        <end position="228"/>
    </location>
</feature>
<gene>
    <name evidence="7" type="ORF">CAPTEDRAFT_203024</name>
</gene>
<evidence type="ECO:0000313" key="7">
    <source>
        <dbReference type="EMBL" id="ELT95134.1"/>
    </source>
</evidence>
<sequence length="324" mass="34578">MDPNPILPSILSQVDGIELGANSSIDQIHLINHNGRYGYLAAAKGAAQFVLNPVIGILVSKIGYRKPMLVGASLLALSTVGMALVASSSYADAEERSRHMAIAVGGISLGATVGPVYGSLLYEFVGQKTPFLILAAVIAVVIVLQVITMRDEEQIKQHSPALSFVRLLCDPLILIVAGNILLVNLQFALLANFLPLRLIAMKYTATWQLGLAILPNTIGYLFACVASLKIPNFPKWLRTFVGLILSIPSLVMIAYLNNIVGLLVAVGFIGVGTGLVSASSQPILAHLVDVRHNSDLRLCLCNIRHGGAIYLGFEVLTGNFATEK</sequence>
<dbReference type="InterPro" id="IPR011701">
    <property type="entry name" value="MFS"/>
</dbReference>
<keyword evidence="9" id="KW-1185">Reference proteome</keyword>